<evidence type="ECO:0000256" key="6">
    <source>
        <dbReference type="ARBA" id="ARBA00022989"/>
    </source>
</evidence>
<feature type="transmembrane region" description="Helical" evidence="8">
    <location>
        <begin position="12"/>
        <end position="31"/>
    </location>
</feature>
<feature type="transmembrane region" description="Helical" evidence="8">
    <location>
        <begin position="104"/>
        <end position="124"/>
    </location>
</feature>
<dbReference type="PANTHER" id="PTHR30335">
    <property type="entry name" value="INTEGRAL MEMBRANE PROTEIN OF SOXR-REDUCING COMPLEX"/>
    <property type="match status" value="1"/>
</dbReference>
<name>A0A520KYF0_9EURY</name>
<dbReference type="PANTHER" id="PTHR30335:SF0">
    <property type="entry name" value="ION-TRANSLOCATING OXIDOREDUCTASE COMPLEX SUBUNIT A"/>
    <property type="match status" value="1"/>
</dbReference>
<dbReference type="NCBIfam" id="TIGR01943">
    <property type="entry name" value="rnfA"/>
    <property type="match status" value="1"/>
</dbReference>
<evidence type="ECO:0000256" key="1">
    <source>
        <dbReference type="ARBA" id="ARBA00004127"/>
    </source>
</evidence>
<evidence type="ECO:0000313" key="9">
    <source>
        <dbReference type="EMBL" id="RZN70407.1"/>
    </source>
</evidence>
<evidence type="ECO:0000256" key="4">
    <source>
        <dbReference type="ARBA" id="ARBA00022967"/>
    </source>
</evidence>
<keyword evidence="3 8" id="KW-0812">Transmembrane</keyword>
<keyword evidence="6 8" id="KW-1133">Transmembrane helix</keyword>
<dbReference type="EC" id="7.-.-.-" evidence="8"/>
<evidence type="ECO:0000256" key="5">
    <source>
        <dbReference type="ARBA" id="ARBA00022982"/>
    </source>
</evidence>
<sequence>MNELLALFIKYALVNNFILTMFLGLCPFFGVSKRLGDALSMGIAVTFVMLSASVITWLIAHFLLIPFNIQYMEIVVFILVIASFVQLIEMFIRKTSVSLYRALGIYLPLITTNCAILGIAEINFREGFSLLGSVASSLGAGVGFILALAIMSGMRERLEISAVPESFEGLPIAFITASLLSLSFIVFRGIGL</sequence>
<evidence type="ECO:0000313" key="10">
    <source>
        <dbReference type="Proteomes" id="UP000320766"/>
    </source>
</evidence>
<keyword evidence="5 8" id="KW-0249">Electron transport</keyword>
<protein>
    <recommendedName>
        <fullName evidence="8">Ion-translocating oxidoreductase complex subunit A</fullName>
        <ecNumber evidence="8">7.-.-.-</ecNumber>
    </recommendedName>
    <alternativeName>
        <fullName evidence="8">Rnf electron transport complex subunit A</fullName>
    </alternativeName>
</protein>
<dbReference type="GO" id="GO:0012505">
    <property type="term" value="C:endomembrane system"/>
    <property type="evidence" value="ECO:0007669"/>
    <property type="project" value="UniProtKB-SubCell"/>
</dbReference>
<dbReference type="HAMAP" id="MF_00459">
    <property type="entry name" value="RsxA_RnfA"/>
    <property type="match status" value="1"/>
</dbReference>
<reference evidence="9 10" key="1">
    <citation type="journal article" date="2019" name="Nat. Microbiol.">
        <title>Wide diversity of methane and short-chain alkane metabolisms in uncultured archaea.</title>
        <authorList>
            <person name="Borrel G."/>
            <person name="Adam P.S."/>
            <person name="McKay L.J."/>
            <person name="Chen L.X."/>
            <person name="Sierra-Garcia I.N."/>
            <person name="Sieber C.M."/>
            <person name="Letourneur Q."/>
            <person name="Ghozlane A."/>
            <person name="Andersen G.L."/>
            <person name="Li W.J."/>
            <person name="Hallam S.J."/>
            <person name="Muyzer G."/>
            <person name="de Oliveira V.M."/>
            <person name="Inskeep W.P."/>
            <person name="Banfield J.F."/>
            <person name="Gribaldo S."/>
        </authorList>
    </citation>
    <scope>NUCLEOTIDE SEQUENCE [LARGE SCALE GENOMIC DNA]</scope>
    <source>
        <strain evidence="9">NM1b</strain>
    </source>
</reference>
<feature type="transmembrane region" description="Helical" evidence="8">
    <location>
        <begin position="43"/>
        <end position="65"/>
    </location>
</feature>
<feature type="transmembrane region" description="Helical" evidence="8">
    <location>
        <begin position="71"/>
        <end position="92"/>
    </location>
</feature>
<comment type="subcellular location">
    <subcellularLocation>
        <location evidence="8">Cell membrane</location>
        <topology evidence="8">Multi-pass membrane protein</topology>
    </subcellularLocation>
    <subcellularLocation>
        <location evidence="1">Endomembrane system</location>
        <topology evidence="1">Multi-pass membrane protein</topology>
    </subcellularLocation>
</comment>
<evidence type="ECO:0000256" key="8">
    <source>
        <dbReference type="HAMAP-Rule" id="MF_00459"/>
    </source>
</evidence>
<comment type="caution">
    <text evidence="9">The sequence shown here is derived from an EMBL/GenBank/DDBJ whole genome shotgun (WGS) entry which is preliminary data.</text>
</comment>
<evidence type="ECO:0000256" key="3">
    <source>
        <dbReference type="ARBA" id="ARBA00022692"/>
    </source>
</evidence>
<feature type="transmembrane region" description="Helical" evidence="8">
    <location>
        <begin position="172"/>
        <end position="190"/>
    </location>
</feature>
<organism evidence="9 10">
    <name type="scientific">Candidatus Methanolliviera hydrocarbonicum</name>
    <dbReference type="NCBI Taxonomy" id="2491085"/>
    <lineage>
        <taxon>Archaea</taxon>
        <taxon>Methanobacteriati</taxon>
        <taxon>Methanobacteriota</taxon>
        <taxon>Candidatus Methanoliparia</taxon>
        <taxon>Candidatus Methanoliparales</taxon>
        <taxon>Candidatus Methanollivieraceae</taxon>
        <taxon>Candidatus Methanolliviera</taxon>
    </lineage>
</organism>
<dbReference type="AlphaFoldDB" id="A0A520KYF0"/>
<keyword evidence="2 8" id="KW-0813">Transport</keyword>
<keyword evidence="7 8" id="KW-0472">Membrane</keyword>
<comment type="similarity">
    <text evidence="8">Belongs to the NqrDE/RnfAE family.</text>
</comment>
<dbReference type="InterPro" id="IPR050133">
    <property type="entry name" value="NqrDE/RnfAE_oxidrdctase"/>
</dbReference>
<evidence type="ECO:0000256" key="2">
    <source>
        <dbReference type="ARBA" id="ARBA00022448"/>
    </source>
</evidence>
<gene>
    <name evidence="8" type="primary">rnfA</name>
    <name evidence="9" type="ORF">EF807_03255</name>
</gene>
<dbReference type="InterPro" id="IPR003667">
    <property type="entry name" value="NqrDE/RnfAE"/>
</dbReference>
<comment type="subunit">
    <text evidence="8">The Rnf complex is probably composed of eight subunits, including RnfA, RnfB, RnfC, RnfD, RnfE and RnfG.</text>
</comment>
<evidence type="ECO:0000256" key="7">
    <source>
        <dbReference type="ARBA" id="ARBA00023136"/>
    </source>
</evidence>
<accession>A0A520KYF0</accession>
<dbReference type="InterPro" id="IPR011293">
    <property type="entry name" value="Ion_transpt_RnfA/RsxA"/>
</dbReference>
<dbReference type="EMBL" id="RXIL01000055">
    <property type="protein sequence ID" value="RZN70407.1"/>
    <property type="molecule type" value="Genomic_DNA"/>
</dbReference>
<dbReference type="GO" id="GO:0022900">
    <property type="term" value="P:electron transport chain"/>
    <property type="evidence" value="ECO:0007669"/>
    <property type="project" value="UniProtKB-UniRule"/>
</dbReference>
<comment type="function">
    <text evidence="8">Part of a membrane-bound complex that couples electron transfer with translocation of ions across the membrane.</text>
</comment>
<dbReference type="GO" id="GO:0005886">
    <property type="term" value="C:plasma membrane"/>
    <property type="evidence" value="ECO:0007669"/>
    <property type="project" value="UniProtKB-SubCell"/>
</dbReference>
<proteinExistence type="inferred from homology"/>
<dbReference type="PIRSF" id="PIRSF006102">
    <property type="entry name" value="NQR_DE"/>
    <property type="match status" value="1"/>
</dbReference>
<dbReference type="Pfam" id="PF02508">
    <property type="entry name" value="Rnf-Nqr"/>
    <property type="match status" value="1"/>
</dbReference>
<keyword evidence="8" id="KW-1003">Cell membrane</keyword>
<keyword evidence="4 8" id="KW-1278">Translocase</keyword>
<dbReference type="Proteomes" id="UP000320766">
    <property type="component" value="Unassembled WGS sequence"/>
</dbReference>
<feature type="transmembrane region" description="Helical" evidence="8">
    <location>
        <begin position="130"/>
        <end position="151"/>
    </location>
</feature>